<dbReference type="InterPro" id="IPR006595">
    <property type="entry name" value="CTLH_C"/>
</dbReference>
<dbReference type="InterPro" id="IPR019734">
    <property type="entry name" value="TPR_rpt"/>
</dbReference>
<keyword evidence="1" id="KW-0802">TPR repeat</keyword>
<protein>
    <recommendedName>
        <fullName evidence="3">CTLH domain-containing protein</fullName>
    </recommendedName>
</protein>
<accession>A0A8S1SQ97</accession>
<dbReference type="PROSITE" id="PS50005">
    <property type="entry name" value="TPR"/>
    <property type="match status" value="1"/>
</dbReference>
<dbReference type="Proteomes" id="UP000689195">
    <property type="component" value="Unassembled WGS sequence"/>
</dbReference>
<dbReference type="Pfam" id="PF10607">
    <property type="entry name" value="CTLH"/>
    <property type="match status" value="1"/>
</dbReference>
<dbReference type="InterPro" id="IPR024964">
    <property type="entry name" value="CTLH/CRA"/>
</dbReference>
<evidence type="ECO:0000313" key="5">
    <source>
        <dbReference type="Proteomes" id="UP000689195"/>
    </source>
</evidence>
<dbReference type="OrthoDB" id="286233at2759"/>
<dbReference type="SMART" id="SM00757">
    <property type="entry name" value="CRA"/>
    <property type="match status" value="1"/>
</dbReference>
<feature type="repeat" description="TPR" evidence="1">
    <location>
        <begin position="337"/>
        <end position="370"/>
    </location>
</feature>
<evidence type="ECO:0000256" key="1">
    <source>
        <dbReference type="PROSITE-ProRule" id="PRU00339"/>
    </source>
</evidence>
<name>A0A8S1SQ97_9CILI</name>
<dbReference type="PROSITE" id="PS50896">
    <property type="entry name" value="LISH"/>
    <property type="match status" value="1"/>
</dbReference>
<evidence type="ECO:0000313" key="4">
    <source>
        <dbReference type="EMBL" id="CAD8140602.1"/>
    </source>
</evidence>
<evidence type="ECO:0000259" key="3">
    <source>
        <dbReference type="PROSITE" id="PS50897"/>
    </source>
</evidence>
<evidence type="ECO:0000256" key="2">
    <source>
        <dbReference type="SAM" id="Coils"/>
    </source>
</evidence>
<dbReference type="SMART" id="SM00668">
    <property type="entry name" value="CTLH"/>
    <property type="match status" value="1"/>
</dbReference>
<dbReference type="SMART" id="SM00028">
    <property type="entry name" value="TPR"/>
    <property type="match status" value="4"/>
</dbReference>
<reference evidence="4" key="1">
    <citation type="submission" date="2021-01" db="EMBL/GenBank/DDBJ databases">
        <authorList>
            <consortium name="Genoscope - CEA"/>
            <person name="William W."/>
        </authorList>
    </citation>
    <scope>NUCLEOTIDE SEQUENCE</scope>
</reference>
<proteinExistence type="predicted"/>
<dbReference type="SMART" id="SM00667">
    <property type="entry name" value="LisH"/>
    <property type="match status" value="1"/>
</dbReference>
<organism evidence="4 5">
    <name type="scientific">Paramecium pentaurelia</name>
    <dbReference type="NCBI Taxonomy" id="43138"/>
    <lineage>
        <taxon>Eukaryota</taxon>
        <taxon>Sar</taxon>
        <taxon>Alveolata</taxon>
        <taxon>Ciliophora</taxon>
        <taxon>Intramacronucleata</taxon>
        <taxon>Oligohymenophorea</taxon>
        <taxon>Peniculida</taxon>
        <taxon>Parameciidae</taxon>
        <taxon>Paramecium</taxon>
    </lineage>
</organism>
<dbReference type="PANTHER" id="PTHR12864">
    <property type="entry name" value="RAN BINDING PROTEIN 9-RELATED"/>
    <property type="match status" value="1"/>
</dbReference>
<sequence>MSDKSKSPPMKKTNKPIIKIQVSNEKIQNKNYQPSRFVVAERLQPITYKTQEVLSEFQTKIESTILNPNLLKSVQPSQQRVIQPKEYKKKPLRRQENEMQMYKDIFVQPKADALQELKEKEKDFEALFHKGQAKQYDKILNIKEDEEKQTKNLIGSLLNEQILKSTAPIDNIDLKKEIDKVAQMDLAVQPETNFQFFDQQISVQPPDLPNASIASPLTPGNGYAPSIPYTHNVKENNRTSIKDLLVRAKAGMQAGDIQKEAHLSFYLGMVYESSKNHNEAVRFYKKFVACAKLMEDKIGMALGTNRVAFNYYNAGNYIKSIEFHKQNLQYSDQENRFTGFYNMGLAQRRLRNYEDSIEYFQQALEWAEKRDEAESQCISFGQLGIVYLEIKQYQLAYENFQNCYELARRLKNHKLQLDCLLNLIKISGYLQTPIEIQTDILRNAIQVFLNQNLYNKSNIMMIQNMNNFDGLYYYLIYQQQMNQTLDKISAEDWHHNQNNIIIPKAQMNEFVLNFFIVEGYRDAAIEFSKEAGIQLTNKELDKMIERIEIKKNILNGEIDSALEKVSMNNNKQILFKLKMQKLIELIKINELDQAVQYAQNQIIGFLKDQPHLIDEIEKAMSLLAYKDLNKCPLNHLTQNSQRIKVASEVNQQLFQDSQGNEQAKITILMKILQWAQEILNSKLQYPHLIEISKGQFSKEQ</sequence>
<feature type="coiled-coil region" evidence="2">
    <location>
        <begin position="537"/>
        <end position="564"/>
    </location>
</feature>
<dbReference type="Pfam" id="PF13424">
    <property type="entry name" value="TPR_12"/>
    <property type="match status" value="1"/>
</dbReference>
<dbReference type="EMBL" id="CAJJDO010000009">
    <property type="protein sequence ID" value="CAD8140602.1"/>
    <property type="molecule type" value="Genomic_DNA"/>
</dbReference>
<feature type="domain" description="CTLH" evidence="3">
    <location>
        <begin position="542"/>
        <end position="593"/>
    </location>
</feature>
<keyword evidence="5" id="KW-1185">Reference proteome</keyword>
<dbReference type="InterPro" id="IPR050618">
    <property type="entry name" value="Ubq-SigPath_Reg"/>
</dbReference>
<comment type="caution">
    <text evidence="4">The sequence shown here is derived from an EMBL/GenBank/DDBJ whole genome shotgun (WGS) entry which is preliminary data.</text>
</comment>
<dbReference type="PROSITE" id="PS50897">
    <property type="entry name" value="CTLH"/>
    <property type="match status" value="1"/>
</dbReference>
<dbReference type="InterPro" id="IPR006594">
    <property type="entry name" value="LisH"/>
</dbReference>
<gene>
    <name evidence="4" type="ORF">PPENT_87.1.T0090175</name>
</gene>
<dbReference type="AlphaFoldDB" id="A0A8S1SQ97"/>
<keyword evidence="2" id="KW-0175">Coiled coil</keyword>
<dbReference type="InterPro" id="IPR013144">
    <property type="entry name" value="CRA_dom"/>
</dbReference>